<dbReference type="Pfam" id="PF08281">
    <property type="entry name" value="Sigma70_r4_2"/>
    <property type="match status" value="1"/>
</dbReference>
<dbReference type="PROSITE" id="PS00622">
    <property type="entry name" value="HTH_LUXR_1"/>
    <property type="match status" value="1"/>
</dbReference>
<dbReference type="InterPro" id="IPR014284">
    <property type="entry name" value="RNA_pol_sigma-70_dom"/>
</dbReference>
<dbReference type="AlphaFoldDB" id="A0A5C4SP91"/>
<proteinExistence type="inferred from homology"/>
<protein>
    <submittedName>
        <fullName evidence="6">RNA polymerase sigma-70 factor</fullName>
    </submittedName>
</protein>
<dbReference type="InterPro" id="IPR036388">
    <property type="entry name" value="WH-like_DNA-bd_sf"/>
</dbReference>
<keyword evidence="7" id="KW-1185">Reference proteome</keyword>
<dbReference type="Pfam" id="PF04542">
    <property type="entry name" value="Sigma70_r2"/>
    <property type="match status" value="1"/>
</dbReference>
<dbReference type="Gene3D" id="1.10.1740.10">
    <property type="match status" value="1"/>
</dbReference>
<dbReference type="NCBIfam" id="TIGR02937">
    <property type="entry name" value="sigma70-ECF"/>
    <property type="match status" value="1"/>
</dbReference>
<dbReference type="SMART" id="SM00421">
    <property type="entry name" value="HTH_LUXR"/>
    <property type="match status" value="1"/>
</dbReference>
<name>A0A5C4SP91_9FLAO</name>
<dbReference type="GO" id="GO:0016987">
    <property type="term" value="F:sigma factor activity"/>
    <property type="evidence" value="ECO:0007669"/>
    <property type="project" value="UniProtKB-KW"/>
</dbReference>
<dbReference type="SUPFAM" id="SSF88659">
    <property type="entry name" value="Sigma3 and sigma4 domains of RNA polymerase sigma factors"/>
    <property type="match status" value="1"/>
</dbReference>
<dbReference type="RefSeq" id="WP_139695099.1">
    <property type="nucleotide sequence ID" value="NZ_CP074074.1"/>
</dbReference>
<evidence type="ECO:0000259" key="5">
    <source>
        <dbReference type="PROSITE" id="PS00622"/>
    </source>
</evidence>
<dbReference type="SUPFAM" id="SSF88946">
    <property type="entry name" value="Sigma2 domain of RNA polymerase sigma factors"/>
    <property type="match status" value="1"/>
</dbReference>
<dbReference type="NCBIfam" id="TIGR02985">
    <property type="entry name" value="Sig70_bacteroi1"/>
    <property type="match status" value="1"/>
</dbReference>
<dbReference type="PANTHER" id="PTHR43133">
    <property type="entry name" value="RNA POLYMERASE ECF-TYPE SIGMA FACTO"/>
    <property type="match status" value="1"/>
</dbReference>
<evidence type="ECO:0000313" key="7">
    <source>
        <dbReference type="Proteomes" id="UP000308713"/>
    </source>
</evidence>
<feature type="domain" description="HTH luxR-type" evidence="5">
    <location>
        <begin position="138"/>
        <end position="165"/>
    </location>
</feature>
<dbReference type="InterPro" id="IPR013325">
    <property type="entry name" value="RNA_pol_sigma_r2"/>
</dbReference>
<comment type="caution">
    <text evidence="6">The sequence shown here is derived from an EMBL/GenBank/DDBJ whole genome shotgun (WGS) entry which is preliminary data.</text>
</comment>
<dbReference type="InterPro" id="IPR007627">
    <property type="entry name" value="RNA_pol_sigma70_r2"/>
</dbReference>
<reference evidence="6 7" key="1">
    <citation type="submission" date="2019-05" db="EMBL/GenBank/DDBJ databases">
        <title>Tamlana fucoidanivorans sp. nov., isolated from the surface of algae collected from Fujian province in China.</title>
        <authorList>
            <person name="Li J."/>
        </authorList>
    </citation>
    <scope>NUCLEOTIDE SEQUENCE [LARGE SCALE GENOMIC DNA]</scope>
    <source>
        <strain evidence="6 7">CW2-9</strain>
    </source>
</reference>
<sequence length="180" mass="20817">MPSGTLHFTSLKGFKVLFDTLYPSLCLFAKRYLNDMDSAKDLVQEVFISVWEKQPELKNQNAVKAYLYTMVKNRCLNYLHSKQAKQMRKTTSIDIENLKHEVVVLADITMVETYAHLYKAIKTLPKQTAKVIELTLKDYTTKEIAEELAITPSTVRTQKSRAYLKLKGILSQLNQFFLIF</sequence>
<accession>A0A5C4SP91</accession>
<evidence type="ECO:0000256" key="2">
    <source>
        <dbReference type="ARBA" id="ARBA00023015"/>
    </source>
</evidence>
<evidence type="ECO:0000256" key="1">
    <source>
        <dbReference type="ARBA" id="ARBA00010641"/>
    </source>
</evidence>
<dbReference type="Proteomes" id="UP000308713">
    <property type="component" value="Unassembled WGS sequence"/>
</dbReference>
<dbReference type="InterPro" id="IPR013324">
    <property type="entry name" value="RNA_pol_sigma_r3/r4-like"/>
</dbReference>
<comment type="similarity">
    <text evidence="1">Belongs to the sigma-70 factor family. ECF subfamily.</text>
</comment>
<dbReference type="OrthoDB" id="9772248at2"/>
<dbReference type="InterPro" id="IPR000792">
    <property type="entry name" value="Tscrpt_reg_LuxR_C"/>
</dbReference>
<evidence type="ECO:0000313" key="6">
    <source>
        <dbReference type="EMBL" id="TNJ46084.1"/>
    </source>
</evidence>
<dbReference type="Gene3D" id="1.10.10.10">
    <property type="entry name" value="Winged helix-like DNA-binding domain superfamily/Winged helix DNA-binding domain"/>
    <property type="match status" value="1"/>
</dbReference>
<evidence type="ECO:0000256" key="3">
    <source>
        <dbReference type="ARBA" id="ARBA00023082"/>
    </source>
</evidence>
<evidence type="ECO:0000256" key="4">
    <source>
        <dbReference type="ARBA" id="ARBA00023163"/>
    </source>
</evidence>
<keyword evidence="3" id="KW-0731">Sigma factor</keyword>
<dbReference type="InterPro" id="IPR013249">
    <property type="entry name" value="RNA_pol_sigma70_r4_t2"/>
</dbReference>
<dbReference type="EMBL" id="VDCS01000003">
    <property type="protein sequence ID" value="TNJ46084.1"/>
    <property type="molecule type" value="Genomic_DNA"/>
</dbReference>
<gene>
    <name evidence="6" type="ORF">FGF67_03575</name>
</gene>
<dbReference type="InterPro" id="IPR039425">
    <property type="entry name" value="RNA_pol_sigma-70-like"/>
</dbReference>
<dbReference type="CDD" id="cd06171">
    <property type="entry name" value="Sigma70_r4"/>
    <property type="match status" value="1"/>
</dbReference>
<keyword evidence="4" id="KW-0804">Transcription</keyword>
<organism evidence="6 7">
    <name type="scientific">Allotamlana fucoidanivorans</name>
    <dbReference type="NCBI Taxonomy" id="2583814"/>
    <lineage>
        <taxon>Bacteria</taxon>
        <taxon>Pseudomonadati</taxon>
        <taxon>Bacteroidota</taxon>
        <taxon>Flavobacteriia</taxon>
        <taxon>Flavobacteriales</taxon>
        <taxon>Flavobacteriaceae</taxon>
        <taxon>Allotamlana</taxon>
    </lineage>
</organism>
<dbReference type="GO" id="GO:0003677">
    <property type="term" value="F:DNA binding"/>
    <property type="evidence" value="ECO:0007669"/>
    <property type="project" value="InterPro"/>
</dbReference>
<dbReference type="InterPro" id="IPR014327">
    <property type="entry name" value="RNA_pol_sigma70_bacteroid"/>
</dbReference>
<keyword evidence="2" id="KW-0805">Transcription regulation</keyword>
<dbReference type="PANTHER" id="PTHR43133:SF46">
    <property type="entry name" value="RNA POLYMERASE SIGMA-70 FACTOR ECF SUBFAMILY"/>
    <property type="match status" value="1"/>
</dbReference>
<dbReference type="GO" id="GO:0006352">
    <property type="term" value="P:DNA-templated transcription initiation"/>
    <property type="evidence" value="ECO:0007669"/>
    <property type="project" value="InterPro"/>
</dbReference>